<dbReference type="InterPro" id="IPR057666">
    <property type="entry name" value="DrpA_SLOG"/>
</dbReference>
<dbReference type="RefSeq" id="WP_308458233.1">
    <property type="nucleotide sequence ID" value="NZ_JAJEPS010000001.1"/>
</dbReference>
<dbReference type="InterPro" id="IPR003488">
    <property type="entry name" value="DprA"/>
</dbReference>
<evidence type="ECO:0000259" key="2">
    <source>
        <dbReference type="Pfam" id="PF02481"/>
    </source>
</evidence>
<dbReference type="NCBIfam" id="TIGR00732">
    <property type="entry name" value="dprA"/>
    <property type="match status" value="1"/>
</dbReference>
<evidence type="ECO:0000313" key="4">
    <source>
        <dbReference type="EMBL" id="MCC2124632.1"/>
    </source>
</evidence>
<organism evidence="4 5">
    <name type="scientific">Hominiventricola filiformis</name>
    <dbReference type="NCBI Taxonomy" id="2885352"/>
    <lineage>
        <taxon>Bacteria</taxon>
        <taxon>Bacillati</taxon>
        <taxon>Bacillota</taxon>
        <taxon>Clostridia</taxon>
        <taxon>Lachnospirales</taxon>
        <taxon>Lachnospiraceae</taxon>
        <taxon>Hominiventricola</taxon>
    </lineage>
</organism>
<proteinExistence type="inferred from homology"/>
<comment type="similarity">
    <text evidence="1">Belongs to the DprA/Smf family.</text>
</comment>
<feature type="domain" description="Smf/DprA SLOG" evidence="2">
    <location>
        <begin position="16"/>
        <end position="221"/>
    </location>
</feature>
<reference evidence="4 5" key="1">
    <citation type="submission" date="2021-10" db="EMBL/GenBank/DDBJ databases">
        <title>Anaerobic single-cell dispensing facilitates the cultivation of human gut bacteria.</title>
        <authorList>
            <person name="Afrizal A."/>
        </authorList>
    </citation>
    <scope>NUCLEOTIDE SEQUENCE [LARGE SCALE GENOMIC DNA]</scope>
    <source>
        <strain evidence="4 5">CLA-AA-H276</strain>
    </source>
</reference>
<dbReference type="EMBL" id="JAJEPS010000001">
    <property type="protein sequence ID" value="MCC2124632.1"/>
    <property type="molecule type" value="Genomic_DNA"/>
</dbReference>
<feature type="domain" description="DprA winged helix" evidence="3">
    <location>
        <begin position="239"/>
        <end position="286"/>
    </location>
</feature>
<gene>
    <name evidence="4" type="primary">dprA</name>
    <name evidence="4" type="ORF">LKD36_00390</name>
</gene>
<protein>
    <submittedName>
        <fullName evidence="4">DNA-processing protein DprA</fullName>
    </submittedName>
</protein>
<dbReference type="GO" id="GO:0009294">
    <property type="term" value="P:DNA-mediated transformation"/>
    <property type="evidence" value="ECO:0007669"/>
    <property type="project" value="InterPro"/>
</dbReference>
<dbReference type="Pfam" id="PF02481">
    <property type="entry name" value="DNA_processg_A"/>
    <property type="match status" value="1"/>
</dbReference>
<evidence type="ECO:0000259" key="3">
    <source>
        <dbReference type="Pfam" id="PF17782"/>
    </source>
</evidence>
<evidence type="ECO:0000256" key="1">
    <source>
        <dbReference type="ARBA" id="ARBA00006525"/>
    </source>
</evidence>
<dbReference type="Pfam" id="PF17782">
    <property type="entry name" value="WHD_DprA"/>
    <property type="match status" value="1"/>
</dbReference>
<accession>A0AAE3A495</accession>
<dbReference type="SUPFAM" id="SSF102405">
    <property type="entry name" value="MCP/YpsA-like"/>
    <property type="match status" value="1"/>
</dbReference>
<dbReference type="InterPro" id="IPR041614">
    <property type="entry name" value="DprA_WH"/>
</dbReference>
<keyword evidence="5" id="KW-1185">Reference proteome</keyword>
<dbReference type="InterPro" id="IPR036388">
    <property type="entry name" value="WH-like_DNA-bd_sf"/>
</dbReference>
<evidence type="ECO:0000313" key="5">
    <source>
        <dbReference type="Proteomes" id="UP001198220"/>
    </source>
</evidence>
<comment type="caution">
    <text evidence="4">The sequence shown here is derived from an EMBL/GenBank/DDBJ whole genome shotgun (WGS) entry which is preliminary data.</text>
</comment>
<name>A0AAE3A495_9FIRM</name>
<dbReference type="Gene3D" id="1.10.10.10">
    <property type="entry name" value="Winged helix-like DNA-binding domain superfamily/Winged helix DNA-binding domain"/>
    <property type="match status" value="1"/>
</dbReference>
<dbReference type="PANTHER" id="PTHR43022">
    <property type="entry name" value="PROTEIN SMF"/>
    <property type="match status" value="1"/>
</dbReference>
<dbReference type="Gene3D" id="3.40.50.450">
    <property type="match status" value="1"/>
</dbReference>
<sequence>MNDIYNRRNTIFCVERESDRYPEKIAVHKGMPRKLWYMGRMPDPNRKSVAIVGARRSTAYGNAMAKLFAEHLAEAGVQIISGMAWGIDSYAHEGALKADGDTFAVLGCGVDVCYPAGQRHLYECLKEKGGILSEQPPGRPPLAGFFPARNRLISALSDLVLVVEAREKSGSLITADFALEQGKDVWAVPGRLGDELSRGCLNLLKQGAGLADRPDTILEALGIQKEKIVLTQKDTKILLAKEEDIVYSWIRLQPAGLEDLIAKTGFPASRVLSVLTGLELKGLIREVQKNHYVRTDLKITDG</sequence>
<dbReference type="AlphaFoldDB" id="A0AAE3A495"/>
<dbReference type="Proteomes" id="UP001198220">
    <property type="component" value="Unassembled WGS sequence"/>
</dbReference>
<dbReference type="PANTHER" id="PTHR43022:SF1">
    <property type="entry name" value="PROTEIN SMF"/>
    <property type="match status" value="1"/>
</dbReference>